<comment type="caution">
    <text evidence="1">The sequence shown here is derived from an EMBL/GenBank/DDBJ whole genome shotgun (WGS) entry which is preliminary data.</text>
</comment>
<name>A0ACC2EBU6_DIPCM</name>
<organism evidence="1 2">
    <name type="scientific">Diphasiastrum complanatum</name>
    <name type="common">Issler's clubmoss</name>
    <name type="synonym">Lycopodium complanatum</name>
    <dbReference type="NCBI Taxonomy" id="34168"/>
    <lineage>
        <taxon>Eukaryota</taxon>
        <taxon>Viridiplantae</taxon>
        <taxon>Streptophyta</taxon>
        <taxon>Embryophyta</taxon>
        <taxon>Tracheophyta</taxon>
        <taxon>Lycopodiopsida</taxon>
        <taxon>Lycopodiales</taxon>
        <taxon>Lycopodiaceae</taxon>
        <taxon>Lycopodioideae</taxon>
        <taxon>Diphasiastrum</taxon>
    </lineage>
</organism>
<keyword evidence="2" id="KW-1185">Reference proteome</keyword>
<sequence length="587" mass="64118">MWGCAVAVAVPFRGSIRSRLLYNMQIAVSVILPVLVLLSFPLGSHAKHAGITRHFEFNVTYHNVSTLCKSQKLVSVNGQFPGPTIHVNEGDQVIIKVTNFVKYNVSIHWHGIRQIRSGWADGPAYVTQCPIQQGQSYTYNFTIVSQSGTLWWHAHITWLRATVNGALIIHPKRGAPYPFQKPDKEVPIVLGEWWNANVEDVAAQALATGGLPNISDAFIINGKPGPLYKCSSGAFVLDVIPGKKYLLRIINAGLNNEMFFAVANHTLLVVETDATYTKPFQSSAILITPGQTMSVLFEANQPQGQYFIATRPYSTVPGAPFDNTTATAILKYKGSSASSTPVMASLPDFNDTGFATKFDNNVRSLPTPQYPVNVPQTVDRSLFFTIGLAVKPCAPNKTCAGPNGGRLAAAVNNVSFVLPSVALLQAHFFNMKGVFTTDLPDRPVIPFNFTGQPPRNLVAKVGTRLSLIPYGANVQLVLQDTSLLATENHPIHLHGFNFFVVGKGFGNFKPSDNSSFNLVDPPQRNTVGVPAGGWIALRFKADNPGVWFMHCHLELHNSWGLETAFIVQNGKRPLEKILPPPSDLPKC</sequence>
<reference evidence="2" key="1">
    <citation type="journal article" date="2024" name="Proc. Natl. Acad. Sci. U.S.A.">
        <title>Extraordinary preservation of gene collinearity over three hundred million years revealed in homosporous lycophytes.</title>
        <authorList>
            <person name="Li C."/>
            <person name="Wickell D."/>
            <person name="Kuo L.Y."/>
            <person name="Chen X."/>
            <person name="Nie B."/>
            <person name="Liao X."/>
            <person name="Peng D."/>
            <person name="Ji J."/>
            <person name="Jenkins J."/>
            <person name="Williams M."/>
            <person name="Shu S."/>
            <person name="Plott C."/>
            <person name="Barry K."/>
            <person name="Rajasekar S."/>
            <person name="Grimwood J."/>
            <person name="Han X."/>
            <person name="Sun S."/>
            <person name="Hou Z."/>
            <person name="He W."/>
            <person name="Dai G."/>
            <person name="Sun C."/>
            <person name="Schmutz J."/>
            <person name="Leebens-Mack J.H."/>
            <person name="Li F.W."/>
            <person name="Wang L."/>
        </authorList>
    </citation>
    <scope>NUCLEOTIDE SEQUENCE [LARGE SCALE GENOMIC DNA]</scope>
    <source>
        <strain evidence="2">cv. PW_Plant_1</strain>
    </source>
</reference>
<gene>
    <name evidence="1" type="ORF">O6H91_03G132200</name>
</gene>
<protein>
    <submittedName>
        <fullName evidence="1">Uncharacterized protein</fullName>
    </submittedName>
</protein>
<dbReference type="EMBL" id="CM055094">
    <property type="protein sequence ID" value="KAJ7563966.1"/>
    <property type="molecule type" value="Genomic_DNA"/>
</dbReference>
<accession>A0ACC2EBU6</accession>
<proteinExistence type="predicted"/>
<evidence type="ECO:0000313" key="2">
    <source>
        <dbReference type="Proteomes" id="UP001162992"/>
    </source>
</evidence>
<dbReference type="Proteomes" id="UP001162992">
    <property type="component" value="Chromosome 3"/>
</dbReference>
<evidence type="ECO:0000313" key="1">
    <source>
        <dbReference type="EMBL" id="KAJ7563966.1"/>
    </source>
</evidence>